<evidence type="ECO:0000259" key="1">
    <source>
        <dbReference type="PROSITE" id="PS51910"/>
    </source>
</evidence>
<dbReference type="PANTHER" id="PTHR11177:SF333">
    <property type="entry name" value="CHITINASE"/>
    <property type="match status" value="1"/>
</dbReference>
<feature type="domain" description="GH18" evidence="1">
    <location>
        <begin position="124"/>
        <end position="226"/>
    </location>
</feature>
<dbReference type="InterPro" id="IPR001223">
    <property type="entry name" value="Glyco_hydro18_cat"/>
</dbReference>
<dbReference type="Proteomes" id="UP000294847">
    <property type="component" value="Chromosome 4"/>
</dbReference>
<dbReference type="PROSITE" id="PS51910">
    <property type="entry name" value="GH18_2"/>
    <property type="match status" value="1"/>
</dbReference>
<name>A0A4P7NG16_PYROR</name>
<dbReference type="PANTHER" id="PTHR11177">
    <property type="entry name" value="CHITINASE"/>
    <property type="match status" value="1"/>
</dbReference>
<accession>A0A4P7NG16</accession>
<gene>
    <name evidence="2" type="ORF">PoMZ_07756</name>
</gene>
<evidence type="ECO:0000313" key="2">
    <source>
        <dbReference type="EMBL" id="QBZ60813.1"/>
    </source>
</evidence>
<dbReference type="InterPro" id="IPR050314">
    <property type="entry name" value="Glycosyl_Hydrlase_18"/>
</dbReference>
<evidence type="ECO:0000313" key="3">
    <source>
        <dbReference type="Proteomes" id="UP000294847"/>
    </source>
</evidence>
<dbReference type="SUPFAM" id="SSF51445">
    <property type="entry name" value="(Trans)glycosidases"/>
    <property type="match status" value="1"/>
</dbReference>
<organism evidence="2 3">
    <name type="scientific">Pyricularia oryzae</name>
    <name type="common">Rice blast fungus</name>
    <name type="synonym">Magnaporthe oryzae</name>
    <dbReference type="NCBI Taxonomy" id="318829"/>
    <lineage>
        <taxon>Eukaryota</taxon>
        <taxon>Fungi</taxon>
        <taxon>Dikarya</taxon>
        <taxon>Ascomycota</taxon>
        <taxon>Pezizomycotina</taxon>
        <taxon>Sordariomycetes</taxon>
        <taxon>Sordariomycetidae</taxon>
        <taxon>Magnaporthales</taxon>
        <taxon>Pyriculariaceae</taxon>
        <taxon>Pyricularia</taxon>
    </lineage>
</organism>
<dbReference type="Gene3D" id="3.20.20.80">
    <property type="entry name" value="Glycosidases"/>
    <property type="match status" value="1"/>
</dbReference>
<dbReference type="EMBL" id="CP034207">
    <property type="protein sequence ID" value="QBZ60813.1"/>
    <property type="molecule type" value="Genomic_DNA"/>
</dbReference>
<dbReference type="AlphaFoldDB" id="A0A4P7NG16"/>
<reference evidence="2 3" key="1">
    <citation type="journal article" date="2019" name="Mol. Biol. Evol.">
        <title>Blast fungal genomes show frequent chromosomal changes, gene gains and losses, and effector gene turnover.</title>
        <authorList>
            <person name="Gomez Luciano L.B."/>
            <person name="Jason Tsai I."/>
            <person name="Chuma I."/>
            <person name="Tosa Y."/>
            <person name="Chen Y.H."/>
            <person name="Li J.Y."/>
            <person name="Li M.Y."/>
            <person name="Jade Lu M.Y."/>
            <person name="Nakayashiki H."/>
            <person name="Li W.H."/>
        </authorList>
    </citation>
    <scope>NUCLEOTIDE SEQUENCE [LARGE SCALE GENOMIC DNA]</scope>
    <source>
        <strain evidence="2">MZ5-1-6</strain>
    </source>
</reference>
<protein>
    <recommendedName>
        <fullName evidence="1">GH18 domain-containing protein</fullName>
    </recommendedName>
</protein>
<proteinExistence type="predicted"/>
<dbReference type="InterPro" id="IPR017853">
    <property type="entry name" value="GH"/>
</dbReference>
<sequence>MELAMQITTQLSSASAVRAVGHPGPVGRRHGDAGVTVAHPRSVCTLAAIGNARIAVLLKQLAEADDGALGHAELVHLGALEADPGVVEGHVSFQPAYTRAPWRTEGPLPVASVWKRLVNKQALSRVVGHYESWAPGRACNKFYPKQIPRGVYTHLHFALAIINPEFLELQPGTKAEVALYSRLNTLKLADPNLKPFIAVRGWTFNDPGPTRTTFSDIAQNTEIRTR</sequence>
<dbReference type="GO" id="GO:0005975">
    <property type="term" value="P:carbohydrate metabolic process"/>
    <property type="evidence" value="ECO:0007669"/>
    <property type="project" value="InterPro"/>
</dbReference>